<dbReference type="SUPFAM" id="SSF51445">
    <property type="entry name" value="(Trans)glycosidases"/>
    <property type="match status" value="1"/>
</dbReference>
<evidence type="ECO:0000259" key="4">
    <source>
        <dbReference type="SMART" id="SM00701"/>
    </source>
</evidence>
<dbReference type="InterPro" id="IPR036505">
    <property type="entry name" value="Amidase/PGRP_sf"/>
</dbReference>
<sequence>MIIRLLILCIIIFCSCSSTKPVATQVAPPPVLKARAEFRAAWVATVANINWPSKPGLSTAEQQAEAIRLIDSLKDLHFNAIVFQVRPQADALYKSDLEPWSYYLTGTQGKAPDPFYDPLDFWITAAHDRGLELHVWLNPYRAHHITGGPVTESSVVKKMPNLVVKLKEGYWWMDPALKGTQDHGVAVVMDLVKRYDIDGVHFDDYFYPYPSYNGNADFPDSTSWKEYQKKGGTLSRGDWRREAVNVFIERLYKEIKATKPFVKFGLSPFGMYRPGQPVPIPTGFDQYAELYADAKLWLNKGWIDYFSPQLYWTIRSAYSYPILLRWWEDENILHRHLWPGISLGTDTSARNTDETLNKIMITRGMIPQSPGVVHWHISSITRSPNMAKALISGPYKEDALVPSSPWLDASPPIMPDVQTAVEADSLIRITWSHTNAADVFRWVVYYQYGNQWNYQIFNRHDRFAILKVKENGRSLSHVAVTAVDRTGNESMRKDIQVQLTVAGIVPRSGWNAVEAKPYKSHKPVKITIHHEGSRSNINDDAAKHLRNVQIWGMGKDRNWSDIPYHFLIALDGTIYEGRNVNTAGETATEYDPSGHLLICCIGNFQEQEVPSAQLDALVRLIAYVSKKYRVPYETIASHRDYSKQTTCPGKNLYAYLENGYIKSQVKALLL</sequence>
<dbReference type="CDD" id="cd06583">
    <property type="entry name" value="PGRP"/>
    <property type="match status" value="1"/>
</dbReference>
<dbReference type="Pfam" id="PF02638">
    <property type="entry name" value="GHL10"/>
    <property type="match status" value="1"/>
</dbReference>
<feature type="chain" id="PRO_5012342378" evidence="2">
    <location>
        <begin position="24"/>
        <end position="670"/>
    </location>
</feature>
<accession>A0A1N6K0G5</accession>
<evidence type="ECO:0000256" key="1">
    <source>
        <dbReference type="ARBA" id="ARBA00022729"/>
    </source>
</evidence>
<name>A0A1N6K0G5_9BACT</name>
<dbReference type="OrthoDB" id="9773203at2"/>
<dbReference type="Gene3D" id="3.20.20.80">
    <property type="entry name" value="Glycosidases"/>
    <property type="match status" value="1"/>
</dbReference>
<protein>
    <submittedName>
        <fullName evidence="5">Uncharacterized lipoprotein YddW, UPF0748 family</fullName>
    </submittedName>
</protein>
<dbReference type="AlphaFoldDB" id="A0A1N6K0G5"/>
<keyword evidence="5" id="KW-0449">Lipoprotein</keyword>
<reference evidence="5 6" key="1">
    <citation type="submission" date="2016-11" db="EMBL/GenBank/DDBJ databases">
        <authorList>
            <person name="Jaros S."/>
            <person name="Januszkiewicz K."/>
            <person name="Wedrychowicz H."/>
        </authorList>
    </citation>
    <scope>NUCLEOTIDE SEQUENCE [LARGE SCALE GENOMIC DNA]</scope>
    <source>
        <strain evidence="5 6">DSM 24787</strain>
    </source>
</reference>
<dbReference type="InterPro" id="IPR003790">
    <property type="entry name" value="GHL10"/>
</dbReference>
<evidence type="ECO:0000256" key="2">
    <source>
        <dbReference type="SAM" id="SignalP"/>
    </source>
</evidence>
<gene>
    <name evidence="5" type="ORF">SAMN04488055_4834</name>
</gene>
<dbReference type="RefSeq" id="WP_074242127.1">
    <property type="nucleotide sequence ID" value="NZ_FSRA01000002.1"/>
</dbReference>
<keyword evidence="1 2" id="KW-0732">Signal</keyword>
<feature type="domain" description="N-acetylmuramoyl-L-alanine amidase" evidence="3">
    <location>
        <begin position="511"/>
        <end position="649"/>
    </location>
</feature>
<feature type="domain" description="Peptidoglycan recognition protein family" evidence="4">
    <location>
        <begin position="502"/>
        <end position="642"/>
    </location>
</feature>
<dbReference type="GO" id="GO:0008270">
    <property type="term" value="F:zinc ion binding"/>
    <property type="evidence" value="ECO:0007669"/>
    <property type="project" value="InterPro"/>
</dbReference>
<dbReference type="STRING" id="536979.SAMN04488055_4834"/>
<organism evidence="5 6">
    <name type="scientific">Chitinophaga niabensis</name>
    <dbReference type="NCBI Taxonomy" id="536979"/>
    <lineage>
        <taxon>Bacteria</taxon>
        <taxon>Pseudomonadati</taxon>
        <taxon>Bacteroidota</taxon>
        <taxon>Chitinophagia</taxon>
        <taxon>Chitinophagales</taxon>
        <taxon>Chitinophagaceae</taxon>
        <taxon>Chitinophaga</taxon>
    </lineage>
</organism>
<dbReference type="Pfam" id="PF01510">
    <property type="entry name" value="Amidase_2"/>
    <property type="match status" value="1"/>
</dbReference>
<dbReference type="PANTHER" id="PTHR43405">
    <property type="entry name" value="GLYCOSYL HYDROLASE DIGH"/>
    <property type="match status" value="1"/>
</dbReference>
<dbReference type="GO" id="GO:0009253">
    <property type="term" value="P:peptidoglycan catabolic process"/>
    <property type="evidence" value="ECO:0007669"/>
    <property type="project" value="InterPro"/>
</dbReference>
<evidence type="ECO:0000313" key="5">
    <source>
        <dbReference type="EMBL" id="SIO50085.1"/>
    </source>
</evidence>
<dbReference type="InterPro" id="IPR002502">
    <property type="entry name" value="Amidase_domain"/>
</dbReference>
<dbReference type="InterPro" id="IPR006619">
    <property type="entry name" value="PGRP_domain_met/bac"/>
</dbReference>
<dbReference type="SMART" id="SM00644">
    <property type="entry name" value="Ami_2"/>
    <property type="match status" value="1"/>
</dbReference>
<dbReference type="Gene3D" id="3.40.80.10">
    <property type="entry name" value="Peptidoglycan recognition protein-like"/>
    <property type="match status" value="1"/>
</dbReference>
<feature type="signal peptide" evidence="2">
    <location>
        <begin position="1"/>
        <end position="23"/>
    </location>
</feature>
<evidence type="ECO:0000259" key="3">
    <source>
        <dbReference type="SMART" id="SM00644"/>
    </source>
</evidence>
<dbReference type="EMBL" id="FSRA01000002">
    <property type="protein sequence ID" value="SIO50085.1"/>
    <property type="molecule type" value="Genomic_DNA"/>
</dbReference>
<dbReference type="InterPro" id="IPR052177">
    <property type="entry name" value="Divisome_Glycosyl_Hydrolase"/>
</dbReference>
<dbReference type="GO" id="GO:0008745">
    <property type="term" value="F:N-acetylmuramoyl-L-alanine amidase activity"/>
    <property type="evidence" value="ECO:0007669"/>
    <property type="project" value="InterPro"/>
</dbReference>
<dbReference type="SMART" id="SM00701">
    <property type="entry name" value="PGRP"/>
    <property type="match status" value="1"/>
</dbReference>
<dbReference type="PROSITE" id="PS51257">
    <property type="entry name" value="PROKAR_LIPOPROTEIN"/>
    <property type="match status" value="1"/>
</dbReference>
<dbReference type="SUPFAM" id="SSF55846">
    <property type="entry name" value="N-acetylmuramoyl-L-alanine amidase-like"/>
    <property type="match status" value="1"/>
</dbReference>
<evidence type="ECO:0000313" key="6">
    <source>
        <dbReference type="Proteomes" id="UP000185003"/>
    </source>
</evidence>
<dbReference type="InterPro" id="IPR017853">
    <property type="entry name" value="GH"/>
</dbReference>
<keyword evidence="6" id="KW-1185">Reference proteome</keyword>
<dbReference type="PANTHER" id="PTHR43405:SF1">
    <property type="entry name" value="GLYCOSYL HYDROLASE DIGH"/>
    <property type="match status" value="1"/>
</dbReference>
<dbReference type="Proteomes" id="UP000185003">
    <property type="component" value="Unassembled WGS sequence"/>
</dbReference>
<proteinExistence type="predicted"/>